<dbReference type="GO" id="GO:0008801">
    <property type="term" value="F:beta-phosphoglucomutase activity"/>
    <property type="evidence" value="ECO:0007669"/>
    <property type="project" value="UniProtKB-EC"/>
</dbReference>
<dbReference type="SUPFAM" id="SSF56784">
    <property type="entry name" value="HAD-like"/>
    <property type="match status" value="1"/>
</dbReference>
<dbReference type="NCBIfam" id="TIGR02009">
    <property type="entry name" value="PGMB-YQAB-SF"/>
    <property type="match status" value="1"/>
</dbReference>
<dbReference type="InterPro" id="IPR010976">
    <property type="entry name" value="B-phosphoglucomutase_hydrolase"/>
</dbReference>
<dbReference type="InterPro" id="IPR023198">
    <property type="entry name" value="PGP-like_dom2"/>
</dbReference>
<evidence type="ECO:0000256" key="3">
    <source>
        <dbReference type="ARBA" id="ARBA00022553"/>
    </source>
</evidence>
<evidence type="ECO:0000313" key="12">
    <source>
        <dbReference type="Proteomes" id="UP001344817"/>
    </source>
</evidence>
<sequence>MIKGFLFDLDGVITDTAKLHYLSWAKTVEKLGIIYTEEENEKLRGIPRLETLKLILKLKGKENDYTHEQLLELADEKNNTYVQLLKEKLDPSWLLPGIEQFLKDAKADNVKLSLASSSHNARYILDRLGITEYFDAFADPKNIKHGKPAPDIFIEAAKLINVDPEFCVGLEDALAGVEALNKANIRSIAFDYNSNVDFSGADLIYHNTSELDYKKVKDFFDNK</sequence>
<dbReference type="InterPro" id="IPR051600">
    <property type="entry name" value="Beta-PGM-like"/>
</dbReference>
<protein>
    <recommendedName>
        <fullName evidence="10">Beta-phosphoglucomutase</fullName>
        <ecNumber evidence="9">5.4.2.6</ecNumber>
    </recommendedName>
</protein>
<dbReference type="SFLD" id="SFLDS00003">
    <property type="entry name" value="Haloacid_Dehalogenase"/>
    <property type="match status" value="1"/>
</dbReference>
<evidence type="ECO:0000256" key="7">
    <source>
        <dbReference type="ARBA" id="ARBA00023277"/>
    </source>
</evidence>
<comment type="cofactor">
    <cofactor evidence="1">
        <name>Mg(2+)</name>
        <dbReference type="ChEBI" id="CHEBI:18420"/>
    </cofactor>
</comment>
<dbReference type="RefSeq" id="WP_330500704.1">
    <property type="nucleotide sequence ID" value="NZ_JAZDWZ010000004.1"/>
</dbReference>
<evidence type="ECO:0000256" key="6">
    <source>
        <dbReference type="ARBA" id="ARBA00023235"/>
    </source>
</evidence>
<evidence type="ECO:0000256" key="4">
    <source>
        <dbReference type="ARBA" id="ARBA00022723"/>
    </source>
</evidence>
<dbReference type="PANTHER" id="PTHR46193">
    <property type="entry name" value="6-PHOSPHOGLUCONATE PHOSPHATASE"/>
    <property type="match status" value="1"/>
</dbReference>
<comment type="caution">
    <text evidence="11">The sequence shown here is derived from an EMBL/GenBank/DDBJ whole genome shotgun (WGS) entry which is preliminary data.</text>
</comment>
<dbReference type="InterPro" id="IPR010972">
    <property type="entry name" value="Beta-PGM"/>
</dbReference>
<dbReference type="Gene3D" id="3.40.50.1000">
    <property type="entry name" value="HAD superfamily/HAD-like"/>
    <property type="match status" value="1"/>
</dbReference>
<keyword evidence="12" id="KW-1185">Reference proteome</keyword>
<dbReference type="Proteomes" id="UP001344817">
    <property type="component" value="Unassembled WGS sequence"/>
</dbReference>
<evidence type="ECO:0000256" key="2">
    <source>
        <dbReference type="ARBA" id="ARBA00006171"/>
    </source>
</evidence>
<comment type="similarity">
    <text evidence="2">Belongs to the HAD-like hydrolase superfamily. CbbY/CbbZ/Gph/YieH family.</text>
</comment>
<evidence type="ECO:0000256" key="5">
    <source>
        <dbReference type="ARBA" id="ARBA00022842"/>
    </source>
</evidence>
<gene>
    <name evidence="11" type="primary">pgmB</name>
    <name evidence="11" type="ORF">V2E24_01710</name>
</gene>
<dbReference type="EMBL" id="JAZDWZ010000004">
    <property type="protein sequence ID" value="MEE3928292.1"/>
    <property type="molecule type" value="Genomic_DNA"/>
</dbReference>
<comment type="catalytic activity">
    <reaction evidence="8">
        <text>beta-D-glucose 1-phosphate = beta-D-glucose 6-phosphate</text>
        <dbReference type="Rhea" id="RHEA:20113"/>
        <dbReference type="ChEBI" id="CHEBI:57684"/>
        <dbReference type="ChEBI" id="CHEBI:58247"/>
        <dbReference type="EC" id="5.4.2.6"/>
    </reaction>
</comment>
<dbReference type="EC" id="5.4.2.6" evidence="9"/>
<name>A0ABU7ML82_9BACT</name>
<keyword evidence="5" id="KW-0460">Magnesium</keyword>
<evidence type="ECO:0000313" key="11">
    <source>
        <dbReference type="EMBL" id="MEE3928292.1"/>
    </source>
</evidence>
<dbReference type="InterPro" id="IPR023214">
    <property type="entry name" value="HAD_sf"/>
</dbReference>
<evidence type="ECO:0000256" key="1">
    <source>
        <dbReference type="ARBA" id="ARBA00001946"/>
    </source>
</evidence>
<dbReference type="InterPro" id="IPR006439">
    <property type="entry name" value="HAD-SF_hydro_IA"/>
</dbReference>
<dbReference type="InterPro" id="IPR036412">
    <property type="entry name" value="HAD-like_sf"/>
</dbReference>
<accession>A0ABU7ML82</accession>
<proteinExistence type="inferred from homology"/>
<reference evidence="11" key="1">
    <citation type="submission" date="2024-01" db="EMBL/GenBank/DDBJ databases">
        <title>Genome sequence of Mycoplasma ciconiae type strain DSM 25251.</title>
        <authorList>
            <person name="Spergser J."/>
        </authorList>
    </citation>
    <scope>NUCLEOTIDE SEQUENCE [LARGE SCALE GENOMIC DNA]</scope>
    <source>
        <strain evidence="11">DSM 25251</strain>
    </source>
</reference>
<dbReference type="CDD" id="cd02598">
    <property type="entry name" value="HAD_BPGM"/>
    <property type="match status" value="1"/>
</dbReference>
<keyword evidence="6 11" id="KW-0413">Isomerase</keyword>
<dbReference type="SFLD" id="SFLDG01135">
    <property type="entry name" value="C1.5.6:_HAD__Beta-PGM__Phospha"/>
    <property type="match status" value="1"/>
</dbReference>
<keyword evidence="3" id="KW-0597">Phosphoprotein</keyword>
<evidence type="ECO:0000256" key="8">
    <source>
        <dbReference type="ARBA" id="ARBA00044926"/>
    </source>
</evidence>
<dbReference type="Pfam" id="PF00702">
    <property type="entry name" value="Hydrolase"/>
    <property type="match status" value="1"/>
</dbReference>
<dbReference type="NCBIfam" id="TIGR01509">
    <property type="entry name" value="HAD-SF-IA-v3"/>
    <property type="match status" value="1"/>
</dbReference>
<dbReference type="Gene3D" id="1.10.150.240">
    <property type="entry name" value="Putative phosphatase, domain 2"/>
    <property type="match status" value="1"/>
</dbReference>
<evidence type="ECO:0000256" key="9">
    <source>
        <dbReference type="ARBA" id="ARBA00044968"/>
    </source>
</evidence>
<dbReference type="SFLD" id="SFLDG01129">
    <property type="entry name" value="C1.5:_HAD__Beta-PGM__Phosphata"/>
    <property type="match status" value="1"/>
</dbReference>
<dbReference type="PANTHER" id="PTHR46193:SF18">
    <property type="entry name" value="HEXITOL PHOSPHATASE B"/>
    <property type="match status" value="1"/>
</dbReference>
<keyword evidence="7" id="KW-0119">Carbohydrate metabolism</keyword>
<keyword evidence="4" id="KW-0479">Metal-binding</keyword>
<evidence type="ECO:0000256" key="10">
    <source>
        <dbReference type="ARBA" id="ARBA00044991"/>
    </source>
</evidence>
<organism evidence="11 12">
    <name type="scientific">Mycoplasmopsis ciconiae</name>
    <dbReference type="NCBI Taxonomy" id="561067"/>
    <lineage>
        <taxon>Bacteria</taxon>
        <taxon>Bacillati</taxon>
        <taxon>Mycoplasmatota</taxon>
        <taxon>Mycoplasmoidales</taxon>
        <taxon>Metamycoplasmataceae</taxon>
        <taxon>Mycoplasmopsis</taxon>
    </lineage>
</organism>
<dbReference type="NCBIfam" id="TIGR01990">
    <property type="entry name" value="bPGM"/>
    <property type="match status" value="1"/>
</dbReference>